<comment type="caution">
    <text evidence="2">The sequence shown here is derived from an EMBL/GenBank/DDBJ whole genome shotgun (WGS) entry which is preliminary data.</text>
</comment>
<dbReference type="PANTHER" id="PTHR28080:SF1">
    <property type="entry name" value="PEROXISOMAL BIOGENESIS FACTOR 3"/>
    <property type="match status" value="1"/>
</dbReference>
<accession>A0A2T9YA78</accession>
<evidence type="ECO:0000313" key="2">
    <source>
        <dbReference type="EMBL" id="PVU89226.1"/>
    </source>
</evidence>
<dbReference type="PANTHER" id="PTHR28080">
    <property type="entry name" value="PEROXISOMAL BIOGENESIS FACTOR 3"/>
    <property type="match status" value="1"/>
</dbReference>
<dbReference type="Pfam" id="PF04882">
    <property type="entry name" value="Peroxin-3"/>
    <property type="match status" value="2"/>
</dbReference>
<keyword evidence="1" id="KW-0472">Membrane</keyword>
<gene>
    <name evidence="2" type="ORF">BB561_005479</name>
</gene>
<dbReference type="GO" id="GO:0005778">
    <property type="term" value="C:peroxisomal membrane"/>
    <property type="evidence" value="ECO:0007669"/>
    <property type="project" value="InterPro"/>
</dbReference>
<evidence type="ECO:0008006" key="4">
    <source>
        <dbReference type="Google" id="ProtNLM"/>
    </source>
</evidence>
<dbReference type="OrthoDB" id="45930at2759"/>
<reference evidence="2 3" key="1">
    <citation type="journal article" date="2018" name="MBio">
        <title>Comparative Genomics Reveals the Core Gene Toolbox for the Fungus-Insect Symbiosis.</title>
        <authorList>
            <person name="Wang Y."/>
            <person name="Stata M."/>
            <person name="Wang W."/>
            <person name="Stajich J.E."/>
            <person name="White M.M."/>
            <person name="Moncalvo J.M."/>
        </authorList>
    </citation>
    <scope>NUCLEOTIDE SEQUENCE [LARGE SCALE GENOMIC DNA]</scope>
    <source>
        <strain evidence="2 3">SWE-8-4</strain>
    </source>
</reference>
<dbReference type="STRING" id="133385.A0A2T9YA78"/>
<dbReference type="InterPro" id="IPR006966">
    <property type="entry name" value="Peroxin-3"/>
</dbReference>
<proteinExistence type="predicted"/>
<organism evidence="2 3">
    <name type="scientific">Smittium simulii</name>
    <dbReference type="NCBI Taxonomy" id="133385"/>
    <lineage>
        <taxon>Eukaryota</taxon>
        <taxon>Fungi</taxon>
        <taxon>Fungi incertae sedis</taxon>
        <taxon>Zoopagomycota</taxon>
        <taxon>Kickxellomycotina</taxon>
        <taxon>Harpellomycetes</taxon>
        <taxon>Harpellales</taxon>
        <taxon>Legeriomycetaceae</taxon>
        <taxon>Smittium</taxon>
    </lineage>
</organism>
<dbReference type="GO" id="GO:0045046">
    <property type="term" value="P:protein import into peroxisome membrane"/>
    <property type="evidence" value="ECO:0007669"/>
    <property type="project" value="TreeGrafter"/>
</dbReference>
<dbReference type="AlphaFoldDB" id="A0A2T9YA78"/>
<keyword evidence="1" id="KW-0812">Transmembrane</keyword>
<evidence type="ECO:0000313" key="3">
    <source>
        <dbReference type="Proteomes" id="UP000245383"/>
    </source>
</evidence>
<feature type="transmembrane region" description="Helical" evidence="1">
    <location>
        <begin position="15"/>
        <end position="32"/>
    </location>
</feature>
<sequence length="404" mass="46434">MNALSAFVGRHKNKFLITAGIIGGIYYSVNLLKNKLLEVQTSYTQTSWSRQNIIERYGMNLSLSQRTIFALLSELEKNITSEMDIEKLFEELRSLSQKPIEKYNDSQIPYNDNESDYTPIRTKIEIWEEIKNQSFIRLMVSGYSITILSMLIHVQLSIIDQSAYADSVNSKFGLNVSNDFNKRYSLEKSLPGTLDEQNFLLLSWWFLNKGWLELKTKIETSVSEKIQSISIKSKISFDELRDIISSLNDSILSQHFLSDILKICLPTEESQYIDFLNANNLSAKEVETEKFSFFIKQAMDILESHEFEKILNLEIIKFNGIFLSNINEMFPVTQIPKRGIVELDEETMLQNSTQQPNADSTASKIELSINEFEQYLEVPDPAELCESKELQALSASIITAKLRD</sequence>
<dbReference type="Proteomes" id="UP000245383">
    <property type="component" value="Unassembled WGS sequence"/>
</dbReference>
<name>A0A2T9YA78_9FUNG</name>
<evidence type="ECO:0000256" key="1">
    <source>
        <dbReference type="SAM" id="Phobius"/>
    </source>
</evidence>
<dbReference type="EMBL" id="MBFR01000330">
    <property type="protein sequence ID" value="PVU89226.1"/>
    <property type="molecule type" value="Genomic_DNA"/>
</dbReference>
<protein>
    <recommendedName>
        <fullName evidence="4">Peroxin-3</fullName>
    </recommendedName>
</protein>
<dbReference type="GO" id="GO:0030674">
    <property type="term" value="F:protein-macromolecule adaptor activity"/>
    <property type="evidence" value="ECO:0007669"/>
    <property type="project" value="TreeGrafter"/>
</dbReference>
<keyword evidence="1" id="KW-1133">Transmembrane helix</keyword>
<feature type="transmembrane region" description="Helical" evidence="1">
    <location>
        <begin position="135"/>
        <end position="154"/>
    </location>
</feature>
<keyword evidence="3" id="KW-1185">Reference proteome</keyword>